<evidence type="ECO:0000256" key="5">
    <source>
        <dbReference type="ARBA" id="ARBA00022777"/>
    </source>
</evidence>
<dbReference type="InterPro" id="IPR001245">
    <property type="entry name" value="Ser-Thr/Tyr_kinase_cat_dom"/>
</dbReference>
<dbReference type="OrthoDB" id="423283at2759"/>
<feature type="domain" description="C2" evidence="10">
    <location>
        <begin position="294"/>
        <end position="414"/>
    </location>
</feature>
<dbReference type="GO" id="GO:0005886">
    <property type="term" value="C:plasma membrane"/>
    <property type="evidence" value="ECO:0007669"/>
    <property type="project" value="TreeGrafter"/>
</dbReference>
<dbReference type="InterPro" id="IPR011009">
    <property type="entry name" value="Kinase-like_dom_sf"/>
</dbReference>
<dbReference type="Gene3D" id="2.60.40.150">
    <property type="entry name" value="C2 domain"/>
    <property type="match status" value="2"/>
</dbReference>
<dbReference type="FunFam" id="1.10.510.10:FF:001023">
    <property type="entry name" value="Os07g0541700 protein"/>
    <property type="match status" value="1"/>
</dbReference>
<dbReference type="GO" id="GO:0004674">
    <property type="term" value="F:protein serine/threonine kinase activity"/>
    <property type="evidence" value="ECO:0007669"/>
    <property type="project" value="UniProtKB-KW"/>
</dbReference>
<dbReference type="Gene3D" id="1.10.510.10">
    <property type="entry name" value="Transferase(Phosphotransferase) domain 1"/>
    <property type="match status" value="1"/>
</dbReference>
<evidence type="ECO:0000259" key="10">
    <source>
        <dbReference type="PROSITE" id="PS50004"/>
    </source>
</evidence>
<dbReference type="InterPro" id="IPR017441">
    <property type="entry name" value="Protein_kinase_ATP_BS"/>
</dbReference>
<dbReference type="EC" id="2.7.11.1" evidence="1"/>
<dbReference type="PROSITE" id="PS00108">
    <property type="entry name" value="PROTEIN_KINASE_ST"/>
    <property type="match status" value="1"/>
</dbReference>
<dbReference type="STRING" id="35608.A0A2U1PI59"/>
<evidence type="ECO:0000256" key="3">
    <source>
        <dbReference type="ARBA" id="ARBA00022679"/>
    </source>
</evidence>
<organism evidence="12 13">
    <name type="scientific">Artemisia annua</name>
    <name type="common">Sweet wormwood</name>
    <dbReference type="NCBI Taxonomy" id="35608"/>
    <lineage>
        <taxon>Eukaryota</taxon>
        <taxon>Viridiplantae</taxon>
        <taxon>Streptophyta</taxon>
        <taxon>Embryophyta</taxon>
        <taxon>Tracheophyta</taxon>
        <taxon>Spermatophyta</taxon>
        <taxon>Magnoliopsida</taxon>
        <taxon>eudicotyledons</taxon>
        <taxon>Gunneridae</taxon>
        <taxon>Pentapetalae</taxon>
        <taxon>asterids</taxon>
        <taxon>campanulids</taxon>
        <taxon>Asterales</taxon>
        <taxon>Asteraceae</taxon>
        <taxon>Asteroideae</taxon>
        <taxon>Anthemideae</taxon>
        <taxon>Artemisiinae</taxon>
        <taxon>Artemisia</taxon>
    </lineage>
</organism>
<keyword evidence="13" id="KW-1185">Reference proteome</keyword>
<protein>
    <recommendedName>
        <fullName evidence="1">non-specific serine/threonine protein kinase</fullName>
        <ecNumber evidence="1">2.7.11.1</ecNumber>
    </recommendedName>
</protein>
<evidence type="ECO:0000256" key="4">
    <source>
        <dbReference type="ARBA" id="ARBA00022741"/>
    </source>
</evidence>
<evidence type="ECO:0000259" key="11">
    <source>
        <dbReference type="PROSITE" id="PS50011"/>
    </source>
</evidence>
<dbReference type="PROSITE" id="PS00107">
    <property type="entry name" value="PROTEIN_KINASE_ATP"/>
    <property type="match status" value="1"/>
</dbReference>
<evidence type="ECO:0000256" key="6">
    <source>
        <dbReference type="ARBA" id="ARBA00022840"/>
    </source>
</evidence>
<dbReference type="Proteomes" id="UP000245207">
    <property type="component" value="Unassembled WGS sequence"/>
</dbReference>
<keyword evidence="6 9" id="KW-0067">ATP-binding</keyword>
<dbReference type="AlphaFoldDB" id="A0A2U1PI59"/>
<dbReference type="InterPro" id="IPR000008">
    <property type="entry name" value="C2_dom"/>
</dbReference>
<keyword evidence="2" id="KW-0723">Serine/threonine-protein kinase</keyword>
<evidence type="ECO:0000313" key="12">
    <source>
        <dbReference type="EMBL" id="PWA85451.1"/>
    </source>
</evidence>
<dbReference type="InterPro" id="IPR035892">
    <property type="entry name" value="C2_domain_sf"/>
</dbReference>
<feature type="binding site" evidence="9">
    <location>
        <position position="56"/>
    </location>
    <ligand>
        <name>ATP</name>
        <dbReference type="ChEBI" id="CHEBI:30616"/>
    </ligand>
</feature>
<dbReference type="SUPFAM" id="SSF49562">
    <property type="entry name" value="C2 domain (Calcium/lipid-binding domain, CaLB)"/>
    <property type="match status" value="2"/>
</dbReference>
<dbReference type="InterPro" id="IPR008271">
    <property type="entry name" value="Ser/Thr_kinase_AS"/>
</dbReference>
<dbReference type="GO" id="GO:0009506">
    <property type="term" value="C:plasmodesma"/>
    <property type="evidence" value="ECO:0007669"/>
    <property type="project" value="TreeGrafter"/>
</dbReference>
<dbReference type="Pfam" id="PF07714">
    <property type="entry name" value="PK_Tyr_Ser-Thr"/>
    <property type="match status" value="1"/>
</dbReference>
<comment type="catalytic activity">
    <reaction evidence="7">
        <text>L-threonyl-[protein] + ATP = O-phospho-L-threonyl-[protein] + ADP + H(+)</text>
        <dbReference type="Rhea" id="RHEA:46608"/>
        <dbReference type="Rhea" id="RHEA-COMP:11060"/>
        <dbReference type="Rhea" id="RHEA-COMP:11605"/>
        <dbReference type="ChEBI" id="CHEBI:15378"/>
        <dbReference type="ChEBI" id="CHEBI:30013"/>
        <dbReference type="ChEBI" id="CHEBI:30616"/>
        <dbReference type="ChEBI" id="CHEBI:61977"/>
        <dbReference type="ChEBI" id="CHEBI:456216"/>
        <dbReference type="EC" id="2.7.11.1"/>
    </reaction>
</comment>
<gene>
    <name evidence="12" type="ORF">CTI12_AA149580</name>
</gene>
<comment type="catalytic activity">
    <reaction evidence="8">
        <text>L-seryl-[protein] + ATP = O-phospho-L-seryl-[protein] + ADP + H(+)</text>
        <dbReference type="Rhea" id="RHEA:17989"/>
        <dbReference type="Rhea" id="RHEA-COMP:9863"/>
        <dbReference type="Rhea" id="RHEA-COMP:11604"/>
        <dbReference type="ChEBI" id="CHEBI:15378"/>
        <dbReference type="ChEBI" id="CHEBI:29999"/>
        <dbReference type="ChEBI" id="CHEBI:30616"/>
        <dbReference type="ChEBI" id="CHEBI:83421"/>
        <dbReference type="ChEBI" id="CHEBI:456216"/>
        <dbReference type="EC" id="2.7.11.1"/>
    </reaction>
</comment>
<feature type="domain" description="Protein kinase" evidence="11">
    <location>
        <begin position="24"/>
        <end position="300"/>
    </location>
</feature>
<dbReference type="Gene3D" id="3.30.200.20">
    <property type="entry name" value="Phosphorylase Kinase, domain 1"/>
    <property type="match status" value="1"/>
</dbReference>
<dbReference type="PANTHER" id="PTHR27003:SF359">
    <property type="entry name" value="SERINE_THREONINE-PROTEIN KINASE UNC-51-RELATED"/>
    <property type="match status" value="1"/>
</dbReference>
<evidence type="ECO:0000256" key="2">
    <source>
        <dbReference type="ARBA" id="ARBA00022527"/>
    </source>
</evidence>
<feature type="domain" description="C2" evidence="10">
    <location>
        <begin position="447"/>
        <end position="564"/>
    </location>
</feature>
<proteinExistence type="predicted"/>
<dbReference type="PANTHER" id="PTHR27003">
    <property type="entry name" value="OS07G0166700 PROTEIN"/>
    <property type="match status" value="1"/>
</dbReference>
<dbReference type="PROSITE" id="PS50004">
    <property type="entry name" value="C2"/>
    <property type="match status" value="2"/>
</dbReference>
<dbReference type="SMART" id="SM00239">
    <property type="entry name" value="C2"/>
    <property type="match status" value="2"/>
</dbReference>
<evidence type="ECO:0000256" key="8">
    <source>
        <dbReference type="ARBA" id="ARBA00048679"/>
    </source>
</evidence>
<keyword evidence="3" id="KW-0808">Transferase</keyword>
<name>A0A2U1PI59_ARTAN</name>
<keyword evidence="5" id="KW-0418">Kinase</keyword>
<dbReference type="GO" id="GO:0005524">
    <property type="term" value="F:ATP binding"/>
    <property type="evidence" value="ECO:0007669"/>
    <property type="project" value="UniProtKB-UniRule"/>
</dbReference>
<dbReference type="InterPro" id="IPR000719">
    <property type="entry name" value="Prot_kinase_dom"/>
</dbReference>
<dbReference type="SUPFAM" id="SSF56112">
    <property type="entry name" value="Protein kinase-like (PK-like)"/>
    <property type="match status" value="1"/>
</dbReference>
<dbReference type="GO" id="GO:0004714">
    <property type="term" value="F:transmembrane receptor protein tyrosine kinase activity"/>
    <property type="evidence" value="ECO:0007669"/>
    <property type="project" value="InterPro"/>
</dbReference>
<evidence type="ECO:0000256" key="1">
    <source>
        <dbReference type="ARBA" id="ARBA00012513"/>
    </source>
</evidence>
<dbReference type="FunFam" id="3.30.200.20:FF:000039">
    <property type="entry name" value="receptor-like protein kinase FERONIA"/>
    <property type="match status" value="1"/>
</dbReference>
<dbReference type="PROSITE" id="PS50011">
    <property type="entry name" value="PROTEIN_KINASE_DOM"/>
    <property type="match status" value="1"/>
</dbReference>
<dbReference type="EMBL" id="PKPP01001117">
    <property type="protein sequence ID" value="PWA85451.1"/>
    <property type="molecule type" value="Genomic_DNA"/>
</dbReference>
<dbReference type="CDD" id="cd00030">
    <property type="entry name" value="C2"/>
    <property type="match status" value="1"/>
</dbReference>
<dbReference type="SMART" id="SM00220">
    <property type="entry name" value="S_TKc"/>
    <property type="match status" value="1"/>
</dbReference>
<comment type="caution">
    <text evidence="12">The sequence shown here is derived from an EMBL/GenBank/DDBJ whole genome shotgun (WGS) entry which is preliminary data.</text>
</comment>
<keyword evidence="4 9" id="KW-0547">Nucleotide-binding</keyword>
<accession>A0A2U1PI59</accession>
<evidence type="ECO:0000256" key="7">
    <source>
        <dbReference type="ARBA" id="ARBA00047899"/>
    </source>
</evidence>
<evidence type="ECO:0000256" key="9">
    <source>
        <dbReference type="PROSITE-ProRule" id="PRU10141"/>
    </source>
</evidence>
<dbReference type="Pfam" id="PF00168">
    <property type="entry name" value="C2"/>
    <property type="match status" value="2"/>
</dbReference>
<dbReference type="InterPro" id="IPR045272">
    <property type="entry name" value="ANXUR1/2-like"/>
</dbReference>
<reference evidence="12 13" key="1">
    <citation type="journal article" date="2018" name="Mol. Plant">
        <title>The genome of Artemisia annua provides insight into the evolution of Asteraceae family and artemisinin biosynthesis.</title>
        <authorList>
            <person name="Shen Q."/>
            <person name="Zhang L."/>
            <person name="Liao Z."/>
            <person name="Wang S."/>
            <person name="Yan T."/>
            <person name="Shi P."/>
            <person name="Liu M."/>
            <person name="Fu X."/>
            <person name="Pan Q."/>
            <person name="Wang Y."/>
            <person name="Lv Z."/>
            <person name="Lu X."/>
            <person name="Zhang F."/>
            <person name="Jiang W."/>
            <person name="Ma Y."/>
            <person name="Chen M."/>
            <person name="Hao X."/>
            <person name="Li L."/>
            <person name="Tang Y."/>
            <person name="Lv G."/>
            <person name="Zhou Y."/>
            <person name="Sun X."/>
            <person name="Brodelius P.E."/>
            <person name="Rose J.K.C."/>
            <person name="Tang K."/>
        </authorList>
    </citation>
    <scope>NUCLEOTIDE SEQUENCE [LARGE SCALE GENOMIC DNA]</scope>
    <source>
        <strain evidence="13">cv. Huhao1</strain>
        <tissue evidence="12">Leaf</tissue>
    </source>
</reference>
<evidence type="ECO:0000313" key="13">
    <source>
        <dbReference type="Proteomes" id="UP000245207"/>
    </source>
</evidence>
<sequence>MAHIVQFEHLKIPLEDIKAATDNFAYDNCIGQGGFGKVYTGNIIHSAKGKVVVALKRLDPKFGQGDTEFWKEIMMLSNYRHENIVSLLGYCDDSGEKILAYEYASKRSLDLHLANKDLNWAQRLKICLGAARGLEYLHAPADTQLRVLHRDIKSSNILLDENWIAKISDFGLSKFGPANKYFTYLVSNAVGTLGYCDPLYAETGFLTKESDVYSFGVVLFEILCGRLCVDNKDKHRPLVGLARESYEKNIIDEIIFDSVKDDIKPDSLNVFTEIAYQCLNRKREERPLMTQIVEALETALKHQCPEAHKAGILNVKVLRTMDLKRRSFFARSRPYVILKLTESSLPCAKKTKVKDKVNPEWHEEFTFYVDNIDVQRLNIWVLDAALEKQHNIVGMAFLLLENLTPEYQELLDLYIFNVEYRSSIMGNIVIEVVFKPLAHGQIPYTQTEYTSAIHKALARTLKGGGVLVVIVHEARSLQGMNHMNPHVLMLFKDISMKTKTMTNNKDPIWEEVFTFMSEQPPTNETLQLKVISSPMRFIHSEEHIAQIEISLVDVINNKRIIHTYSLQNGMSQLDVELQWRTYGDNKLKTKNSLI</sequence>